<feature type="chain" id="PRO_5045603265" description="DUF4397 domain-containing protein" evidence="1">
    <location>
        <begin position="20"/>
        <end position="309"/>
    </location>
</feature>
<dbReference type="RefSeq" id="WP_264744328.1">
    <property type="nucleotide sequence ID" value="NZ_JAPDHV010000007.1"/>
</dbReference>
<accession>A0ABT3HRJ6</accession>
<protein>
    <recommendedName>
        <fullName evidence="4">DUF4397 domain-containing protein</fullName>
    </recommendedName>
</protein>
<evidence type="ECO:0008006" key="4">
    <source>
        <dbReference type="Google" id="ProtNLM"/>
    </source>
</evidence>
<dbReference type="Proteomes" id="UP001163719">
    <property type="component" value="Unassembled WGS sequence"/>
</dbReference>
<keyword evidence="3" id="KW-1185">Reference proteome</keyword>
<feature type="signal peptide" evidence="1">
    <location>
        <begin position="1"/>
        <end position="19"/>
    </location>
</feature>
<sequence>MRKRLLFFFNVLLTALIYAQVGINETNPSATLDIKSKGNTSATKALEINNSGGTEMLTVLDNGNVGINVANPTAKLHTKGSVRYEDLPSVTGSVSPLAIKSDGTVGTYTPEPTKYLYMQLASTTTTTAFSLSNTGVYTNIPLTATQSVTNTIAAVFGTDATVSLSVDGTNVTTPPTNVRYISFPEPGVYKINLNYYTSCTGEPTTASGNMLGIGTALFKANAGSTSYTRQAVVRYNGLPRRNSTGSVITDPYNFALPHTVYLIFETTTANEKIALFVNYGFGDTFTTNVCSFATPPGLSNKVTMNISKL</sequence>
<organism evidence="2 3">
    <name type="scientific">Chryseobacterium oryctis</name>
    <dbReference type="NCBI Taxonomy" id="2952618"/>
    <lineage>
        <taxon>Bacteria</taxon>
        <taxon>Pseudomonadati</taxon>
        <taxon>Bacteroidota</taxon>
        <taxon>Flavobacteriia</taxon>
        <taxon>Flavobacteriales</taxon>
        <taxon>Weeksellaceae</taxon>
        <taxon>Chryseobacterium group</taxon>
        <taxon>Chryseobacterium</taxon>
    </lineage>
</organism>
<evidence type="ECO:0000313" key="2">
    <source>
        <dbReference type="EMBL" id="MCW3162411.1"/>
    </source>
</evidence>
<comment type="caution">
    <text evidence="2">The sequence shown here is derived from an EMBL/GenBank/DDBJ whole genome shotgun (WGS) entry which is preliminary data.</text>
</comment>
<dbReference type="EMBL" id="JAPDHV010000007">
    <property type="protein sequence ID" value="MCW3162411.1"/>
    <property type="molecule type" value="Genomic_DNA"/>
</dbReference>
<evidence type="ECO:0000313" key="3">
    <source>
        <dbReference type="Proteomes" id="UP001163719"/>
    </source>
</evidence>
<name>A0ABT3HRJ6_9FLAO</name>
<reference evidence="2" key="1">
    <citation type="submission" date="2022-10" db="EMBL/GenBank/DDBJ databases">
        <title>Chryseobacterium babae sp. nov. isolated from the gut of the beetle Oryctes rhinoceros, and Chryseobacterium kimseyorum sp. nov., isolated from a stick insect rearing cage.</title>
        <authorList>
            <person name="Shelomi M."/>
            <person name="Han C.-J."/>
            <person name="Chen W.-M."/>
            <person name="Chen H.-K."/>
            <person name="Liaw S.-J."/>
            <person name="Muhle E."/>
            <person name="Clermont D."/>
        </authorList>
    </citation>
    <scope>NUCLEOTIDE SEQUENCE</scope>
    <source>
        <strain evidence="2">WLa1L2M3</strain>
    </source>
</reference>
<gene>
    <name evidence="2" type="ORF">OH806_14165</name>
</gene>
<proteinExistence type="predicted"/>
<keyword evidence="1" id="KW-0732">Signal</keyword>
<evidence type="ECO:0000256" key="1">
    <source>
        <dbReference type="SAM" id="SignalP"/>
    </source>
</evidence>